<keyword evidence="2" id="KW-1185">Reference proteome</keyword>
<organism evidence="1 2">
    <name type="scientific">Folsomia candida</name>
    <name type="common">Springtail</name>
    <dbReference type="NCBI Taxonomy" id="158441"/>
    <lineage>
        <taxon>Eukaryota</taxon>
        <taxon>Metazoa</taxon>
        <taxon>Ecdysozoa</taxon>
        <taxon>Arthropoda</taxon>
        <taxon>Hexapoda</taxon>
        <taxon>Collembola</taxon>
        <taxon>Entomobryomorpha</taxon>
        <taxon>Isotomoidea</taxon>
        <taxon>Isotomidae</taxon>
        <taxon>Proisotominae</taxon>
        <taxon>Folsomia</taxon>
    </lineage>
</organism>
<protein>
    <recommendedName>
        <fullName evidence="3">F-box domain-containing protein</fullName>
    </recommendedName>
</protein>
<accession>A0A226DBM4</accession>
<name>A0A226DBM4_FOLCA</name>
<sequence length="378" mass="43567">MQLQIWPRKICTYCKNYDFEITAPFIFIKMAKEGYKGGCLKSCSEHEDDVAITSPHSGQILIPDVIAHLCKFLVIETIKQCRLVCKSWNSGATPVLKARTLIHIPFDSGNSDVRRPKKWRWDKGILEKLRFNVHLMISTYKSTQPPTNLETFPSVRNVKSISVHFYLPEQWQKDLCNKIVQTSATTLEELKLKFHYDQNFPSFYGTVFLKFKKLVTDWANFQSQPLIYPPLLGISQAITESFPGLQSLSINHAHLREMVKVDILQKFPLSLNSLELEGKLKVDQLERLLKIPSSMKKLDFRLIFGNGDIRAHELPTILYKFLKKHSITLEKLCIGMSVVSDDKDIEWKFPVFPVMKRLEVTWMKCNVFEGGSGRLGLI</sequence>
<dbReference type="OrthoDB" id="8292335at2759"/>
<comment type="caution">
    <text evidence="1">The sequence shown here is derived from an EMBL/GenBank/DDBJ whole genome shotgun (WGS) entry which is preliminary data.</text>
</comment>
<evidence type="ECO:0008006" key="3">
    <source>
        <dbReference type="Google" id="ProtNLM"/>
    </source>
</evidence>
<reference evidence="1 2" key="1">
    <citation type="submission" date="2015-12" db="EMBL/GenBank/DDBJ databases">
        <title>The genome of Folsomia candida.</title>
        <authorList>
            <person name="Faddeeva A."/>
            <person name="Derks M.F."/>
            <person name="Anvar Y."/>
            <person name="Smit S."/>
            <person name="Van Straalen N."/>
            <person name="Roelofs D."/>
        </authorList>
    </citation>
    <scope>NUCLEOTIDE SEQUENCE [LARGE SCALE GENOMIC DNA]</scope>
    <source>
        <strain evidence="1 2">VU population</strain>
        <tissue evidence="1">Whole body</tissue>
    </source>
</reference>
<proteinExistence type="predicted"/>
<gene>
    <name evidence="1" type="ORF">Fcan01_22839</name>
</gene>
<dbReference type="Proteomes" id="UP000198287">
    <property type="component" value="Unassembled WGS sequence"/>
</dbReference>
<evidence type="ECO:0000313" key="1">
    <source>
        <dbReference type="EMBL" id="OXA42244.1"/>
    </source>
</evidence>
<feature type="non-terminal residue" evidence="1">
    <location>
        <position position="378"/>
    </location>
</feature>
<dbReference type="EMBL" id="LNIX01000026">
    <property type="protein sequence ID" value="OXA42244.1"/>
    <property type="molecule type" value="Genomic_DNA"/>
</dbReference>
<dbReference type="AlphaFoldDB" id="A0A226DBM4"/>
<evidence type="ECO:0000313" key="2">
    <source>
        <dbReference type="Proteomes" id="UP000198287"/>
    </source>
</evidence>